<feature type="signal peptide" evidence="4">
    <location>
        <begin position="1"/>
        <end position="20"/>
    </location>
</feature>
<dbReference type="AlphaFoldDB" id="F1KYN4"/>
<keyword evidence="4" id="KW-0732">Signal</keyword>
<feature type="domain" description="CUB" evidence="5">
    <location>
        <begin position="544"/>
        <end position="657"/>
    </location>
</feature>
<organism evidence="6">
    <name type="scientific">Ascaris suum</name>
    <name type="common">Pig roundworm</name>
    <name type="synonym">Ascaris lumbricoides</name>
    <dbReference type="NCBI Taxonomy" id="6253"/>
    <lineage>
        <taxon>Eukaryota</taxon>
        <taxon>Metazoa</taxon>
        <taxon>Ecdysozoa</taxon>
        <taxon>Nematoda</taxon>
        <taxon>Chromadorea</taxon>
        <taxon>Rhabditida</taxon>
        <taxon>Spirurina</taxon>
        <taxon>Ascaridomorpha</taxon>
        <taxon>Ascaridoidea</taxon>
        <taxon>Ascarididae</taxon>
        <taxon>Ascaris</taxon>
    </lineage>
</organism>
<reference evidence="6" key="1">
    <citation type="journal article" date="2011" name="Genome Res.">
        <title>Deep small RNA sequencing from the nematode Ascaris reveals conservation, functional diversification, and novel developmental profiles.</title>
        <authorList>
            <person name="Wang J."/>
            <person name="Czech B."/>
            <person name="Crunk A."/>
            <person name="Wallace A."/>
            <person name="Mitreva M."/>
            <person name="Hannon G.J."/>
            <person name="Davis R.E."/>
        </authorList>
    </citation>
    <scope>NUCLEOTIDE SEQUENCE</scope>
</reference>
<keyword evidence="3" id="KW-0472">Membrane</keyword>
<accession>F1KYN4</accession>
<dbReference type="CDD" id="cd00041">
    <property type="entry name" value="CUB"/>
    <property type="match status" value="2"/>
</dbReference>
<feature type="domain" description="CUB" evidence="5">
    <location>
        <begin position="31"/>
        <end position="148"/>
    </location>
</feature>
<evidence type="ECO:0000256" key="4">
    <source>
        <dbReference type="SAM" id="SignalP"/>
    </source>
</evidence>
<feature type="chain" id="PRO_5003268202" evidence="4">
    <location>
        <begin position="21"/>
        <end position="736"/>
    </location>
</feature>
<evidence type="ECO:0000256" key="2">
    <source>
        <dbReference type="PROSITE-ProRule" id="PRU00059"/>
    </source>
</evidence>
<feature type="transmembrane region" description="Helical" evidence="3">
    <location>
        <begin position="677"/>
        <end position="698"/>
    </location>
</feature>
<evidence type="ECO:0000256" key="1">
    <source>
        <dbReference type="ARBA" id="ARBA00023157"/>
    </source>
</evidence>
<dbReference type="SMART" id="SM00042">
    <property type="entry name" value="CUB"/>
    <property type="match status" value="3"/>
</dbReference>
<dbReference type="InterPro" id="IPR035914">
    <property type="entry name" value="Sperma_CUB_dom_sf"/>
</dbReference>
<keyword evidence="1" id="KW-1015">Disulfide bond</keyword>
<dbReference type="PROSITE" id="PS01180">
    <property type="entry name" value="CUB"/>
    <property type="match status" value="3"/>
</dbReference>
<keyword evidence="3" id="KW-0812">Transmembrane</keyword>
<dbReference type="Pfam" id="PF00431">
    <property type="entry name" value="CUB"/>
    <property type="match status" value="2"/>
</dbReference>
<evidence type="ECO:0000259" key="5">
    <source>
        <dbReference type="PROSITE" id="PS01180"/>
    </source>
</evidence>
<dbReference type="SUPFAM" id="SSF49854">
    <property type="entry name" value="Spermadhesin, CUB domain"/>
    <property type="match status" value="3"/>
</dbReference>
<dbReference type="PANTHER" id="PTHR39385:SF2">
    <property type="entry name" value="SLIT-LIKE 3 PROTEIN"/>
    <property type="match status" value="1"/>
</dbReference>
<dbReference type="InterPro" id="IPR000859">
    <property type="entry name" value="CUB_dom"/>
</dbReference>
<evidence type="ECO:0000313" key="6">
    <source>
        <dbReference type="EMBL" id="ADY42988.1"/>
    </source>
</evidence>
<sequence>MWWQVCHCLTMLAQLLYILASTVTTTKACECRNANFGTDVRTGDLKSPGYPTGYCTNLDCKYEIDGAAGQTVHLSIISFETEQRHDYLEIHETFIIASQQHSAKIATLSGKDVGWPLYASSEGSGFMLRFVSDSSEQFGGFHARFSRMNASLPGVSCPRLYHEAIATEQTLPSPSSAFSYTAGCAYMINTTESNAIKLRITTVLSTVKISIYDTENYYTERASQPLSEISGIFTTLPLEVVSRTKSLMVNFILIPRQPGATLPPSQLFNIVFYRTESPCKCFMKSLTINSRVATSVVSPGFPSEYCDSLNCPLELQIEYGPITEGKHSAIRIEIHTFNMEHGADFLHLLDRLQHSSRYLISRTGELELARSKYFTFNGEVAELRMVTDSTIVNRGFNLSIIAIERDNDCKCKGDAQPLEYTANSGEFFLTVPSSCLFLDCFFHISRPIAASSTDRLRLLTNITYEFKSAQEEFLEILRGIGNNIIPSHTTDLDVVIYEPGMSKEGNDEMTADAPTRFWYHLAANAPGGTANIKFSYEWRPICECGELNLQASDNEWKRLTSPDYPAFYCNSMKCQYLISAPHGQVVVVNITEVALEPNEDILALFNGPNITDKRLELATGIQMFNYLIKGSVNEMTVYFESDVSISNKGFVLFYASEENSSAGGAASRGIVGANGHLLLYVTLVLLLVLCSGVLFITYQRNLFCFANRYNWQDSIVGFSNLAHTANTPSDERSLFP</sequence>
<proteinExistence type="evidence at transcript level"/>
<evidence type="ECO:0000256" key="3">
    <source>
        <dbReference type="SAM" id="Phobius"/>
    </source>
</evidence>
<dbReference type="PANTHER" id="PTHR39385">
    <property type="entry name" value="PROTEIN CBG20422"/>
    <property type="match status" value="1"/>
</dbReference>
<keyword evidence="3" id="KW-1133">Transmembrane helix</keyword>
<comment type="caution">
    <text evidence="2">Lacks conserved residue(s) required for the propagation of feature annotation.</text>
</comment>
<protein>
    <submittedName>
        <fullName evidence="6">Cubilin</fullName>
    </submittedName>
</protein>
<dbReference type="EMBL" id="JI168134">
    <property type="protein sequence ID" value="ADY42988.1"/>
    <property type="molecule type" value="mRNA"/>
</dbReference>
<name>F1KYN4_ASCSU</name>
<feature type="domain" description="CUB" evidence="5">
    <location>
        <begin position="279"/>
        <end position="403"/>
    </location>
</feature>
<dbReference type="Gene3D" id="2.60.120.290">
    <property type="entry name" value="Spermadhesin, CUB domain"/>
    <property type="match status" value="3"/>
</dbReference>